<dbReference type="RefSeq" id="WP_380623619.1">
    <property type="nucleotide sequence ID" value="NZ_JBHSDK010000028.1"/>
</dbReference>
<evidence type="ECO:0000313" key="2">
    <source>
        <dbReference type="Proteomes" id="UP001595823"/>
    </source>
</evidence>
<gene>
    <name evidence="1" type="ORF">ACFPET_17775</name>
</gene>
<reference evidence="2" key="1">
    <citation type="journal article" date="2019" name="Int. J. Syst. Evol. Microbiol.">
        <title>The Global Catalogue of Microorganisms (GCM) 10K type strain sequencing project: providing services to taxonomists for standard genome sequencing and annotation.</title>
        <authorList>
            <consortium name="The Broad Institute Genomics Platform"/>
            <consortium name="The Broad Institute Genome Sequencing Center for Infectious Disease"/>
            <person name="Wu L."/>
            <person name="Ma J."/>
        </authorList>
    </citation>
    <scope>NUCLEOTIDE SEQUENCE [LARGE SCALE GENOMIC DNA]</scope>
    <source>
        <strain evidence="2">IBRC-M 10908</strain>
    </source>
</reference>
<dbReference type="Proteomes" id="UP001595823">
    <property type="component" value="Unassembled WGS sequence"/>
</dbReference>
<proteinExistence type="predicted"/>
<sequence length="125" mass="13556">MDFSISNPEEAKQHLRDWKQRADKLAEDTQAAGTAIQRLTATGSDANETVEISLDANGSMTSVKLSTAAQRQSTRHTERAIIEAYRAAGTQLLDRAREAVSSTLGDESPTGRAMIEGIRQRLPTG</sequence>
<comment type="caution">
    <text evidence="1">The sequence shown here is derived from an EMBL/GenBank/DDBJ whole genome shotgun (WGS) entry which is preliminary data.</text>
</comment>
<dbReference type="EMBL" id="JBHSDK010000028">
    <property type="protein sequence ID" value="MFC4337056.1"/>
    <property type="molecule type" value="Genomic_DNA"/>
</dbReference>
<dbReference type="Pfam" id="PF02575">
    <property type="entry name" value="YbaB_DNA_bd"/>
    <property type="match status" value="1"/>
</dbReference>
<dbReference type="InterPro" id="IPR004401">
    <property type="entry name" value="YbaB/EbfC"/>
</dbReference>
<keyword evidence="2" id="KW-1185">Reference proteome</keyword>
<evidence type="ECO:0000313" key="1">
    <source>
        <dbReference type="EMBL" id="MFC4337056.1"/>
    </source>
</evidence>
<accession>A0ABV8U2K3</accession>
<name>A0ABV8U2K3_9ACTN</name>
<dbReference type="SUPFAM" id="SSF82607">
    <property type="entry name" value="YbaB-like"/>
    <property type="match status" value="1"/>
</dbReference>
<dbReference type="Gene3D" id="3.30.1310.10">
    <property type="entry name" value="Nucleoid-associated protein YbaB-like domain"/>
    <property type="match status" value="1"/>
</dbReference>
<dbReference type="InterPro" id="IPR036894">
    <property type="entry name" value="YbaB-like_sf"/>
</dbReference>
<organism evidence="1 2">
    <name type="scientific">Salininema proteolyticum</name>
    <dbReference type="NCBI Taxonomy" id="1607685"/>
    <lineage>
        <taxon>Bacteria</taxon>
        <taxon>Bacillati</taxon>
        <taxon>Actinomycetota</taxon>
        <taxon>Actinomycetes</taxon>
        <taxon>Glycomycetales</taxon>
        <taxon>Glycomycetaceae</taxon>
        <taxon>Salininema</taxon>
    </lineage>
</organism>
<protein>
    <submittedName>
        <fullName evidence="1">YbaB/EbfC family nucleoid-associated protein</fullName>
    </submittedName>
</protein>